<dbReference type="Proteomes" id="UP000520156">
    <property type="component" value="Unassembled WGS sequence"/>
</dbReference>
<organism evidence="1 2">
    <name type="scientific">Novosphingobium aerophilum</name>
    <dbReference type="NCBI Taxonomy" id="2839843"/>
    <lineage>
        <taxon>Bacteria</taxon>
        <taxon>Pseudomonadati</taxon>
        <taxon>Pseudomonadota</taxon>
        <taxon>Alphaproteobacteria</taxon>
        <taxon>Sphingomonadales</taxon>
        <taxon>Sphingomonadaceae</taxon>
        <taxon>Novosphingobium</taxon>
    </lineage>
</organism>
<name>A0A7X1F8R5_9SPHN</name>
<sequence>MTDRAEPAPRLPTQLEVSGLLRRVQAEGGFAIVLAKGEPDSGSLLVVLTNKGNDSKAMERMPSPDGGRVWTVARRESTDNRQDFADWLDRRRQQDPDLWIVELDIPNGERFIGSSIATG</sequence>
<evidence type="ECO:0000313" key="2">
    <source>
        <dbReference type="Proteomes" id="UP000520156"/>
    </source>
</evidence>
<dbReference type="RefSeq" id="WP_185683867.1">
    <property type="nucleotide sequence ID" value="NZ_JACLAU010000020.1"/>
</dbReference>
<evidence type="ECO:0000313" key="1">
    <source>
        <dbReference type="EMBL" id="MBC2652453.1"/>
    </source>
</evidence>
<dbReference type="AlphaFoldDB" id="A0A7X1F8R5"/>
<keyword evidence="2" id="KW-1185">Reference proteome</keyword>
<comment type="caution">
    <text evidence="1">The sequence shown here is derived from an EMBL/GenBank/DDBJ whole genome shotgun (WGS) entry which is preliminary data.</text>
</comment>
<dbReference type="Gene3D" id="3.40.1530.20">
    <property type="entry name" value="Protein of unknown function (DUF1491)"/>
    <property type="match status" value="1"/>
</dbReference>
<protein>
    <submittedName>
        <fullName evidence="1">DUF1491 family protein</fullName>
    </submittedName>
</protein>
<dbReference type="Pfam" id="PF07372">
    <property type="entry name" value="DUF1491"/>
    <property type="match status" value="1"/>
</dbReference>
<dbReference type="InterPro" id="IPR009964">
    <property type="entry name" value="DUF1491"/>
</dbReference>
<reference evidence="1 2" key="1">
    <citation type="submission" date="2020-08" db="EMBL/GenBank/DDBJ databases">
        <title>The genome sequence of Novosphingobium flavum 4Y4.</title>
        <authorList>
            <person name="Liu Y."/>
        </authorList>
    </citation>
    <scope>NUCLEOTIDE SEQUENCE [LARGE SCALE GENOMIC DNA]</scope>
    <source>
        <strain evidence="1 2">4Y4</strain>
    </source>
</reference>
<proteinExistence type="predicted"/>
<dbReference type="EMBL" id="JACLAU010000020">
    <property type="protein sequence ID" value="MBC2652453.1"/>
    <property type="molecule type" value="Genomic_DNA"/>
</dbReference>
<accession>A0A7X1F8R5</accession>
<gene>
    <name evidence="1" type="ORF">H7F49_12135</name>
</gene>